<evidence type="ECO:0000259" key="5">
    <source>
        <dbReference type="Pfam" id="PF01923"/>
    </source>
</evidence>
<comment type="catalytic activity">
    <reaction evidence="4">
        <text>2 cob(II)yrinate a,c diamide + reduced [electron-transfer flavoprotein] + 2 ATP = 2 adenosylcob(III)yrinate a,c-diamide + 2 triphosphate + oxidized [electron-transfer flavoprotein] + 3 H(+)</text>
        <dbReference type="Rhea" id="RHEA:11528"/>
        <dbReference type="Rhea" id="RHEA-COMP:10685"/>
        <dbReference type="Rhea" id="RHEA-COMP:10686"/>
        <dbReference type="ChEBI" id="CHEBI:15378"/>
        <dbReference type="ChEBI" id="CHEBI:18036"/>
        <dbReference type="ChEBI" id="CHEBI:30616"/>
        <dbReference type="ChEBI" id="CHEBI:57692"/>
        <dbReference type="ChEBI" id="CHEBI:58307"/>
        <dbReference type="ChEBI" id="CHEBI:58503"/>
        <dbReference type="ChEBI" id="CHEBI:58537"/>
        <dbReference type="EC" id="2.5.1.17"/>
    </reaction>
</comment>
<comment type="catalytic activity">
    <reaction evidence="4">
        <text>2 cob(II)alamin + reduced [electron-transfer flavoprotein] + 2 ATP = 2 adenosylcob(III)alamin + 2 triphosphate + oxidized [electron-transfer flavoprotein] + 3 H(+)</text>
        <dbReference type="Rhea" id="RHEA:28671"/>
        <dbReference type="Rhea" id="RHEA-COMP:10685"/>
        <dbReference type="Rhea" id="RHEA-COMP:10686"/>
        <dbReference type="ChEBI" id="CHEBI:15378"/>
        <dbReference type="ChEBI" id="CHEBI:16304"/>
        <dbReference type="ChEBI" id="CHEBI:18036"/>
        <dbReference type="ChEBI" id="CHEBI:18408"/>
        <dbReference type="ChEBI" id="CHEBI:30616"/>
        <dbReference type="ChEBI" id="CHEBI:57692"/>
        <dbReference type="ChEBI" id="CHEBI:58307"/>
        <dbReference type="EC" id="2.5.1.17"/>
    </reaction>
</comment>
<dbReference type="GO" id="GO:0005524">
    <property type="term" value="F:ATP binding"/>
    <property type="evidence" value="ECO:0007669"/>
    <property type="project" value="UniProtKB-UniRule"/>
</dbReference>
<evidence type="ECO:0000256" key="2">
    <source>
        <dbReference type="ARBA" id="ARBA00022741"/>
    </source>
</evidence>
<dbReference type="PATRIC" id="fig|1618571.3.peg.190"/>
<dbReference type="NCBIfam" id="TIGR00636">
    <property type="entry name" value="PduO_Nterm"/>
    <property type="match status" value="1"/>
</dbReference>
<accession>A0A0G0PE32</accession>
<reference evidence="6 7" key="1">
    <citation type="journal article" date="2015" name="Nature">
        <title>rRNA introns, odd ribosomes, and small enigmatic genomes across a large radiation of phyla.</title>
        <authorList>
            <person name="Brown C.T."/>
            <person name="Hug L.A."/>
            <person name="Thomas B.C."/>
            <person name="Sharon I."/>
            <person name="Castelle C.J."/>
            <person name="Singh A."/>
            <person name="Wilkins M.J."/>
            <person name="Williams K.H."/>
            <person name="Banfield J.F."/>
        </authorList>
    </citation>
    <scope>NUCLEOTIDE SEQUENCE [LARGE SCALE GENOMIC DNA]</scope>
</reference>
<dbReference type="InterPro" id="IPR016030">
    <property type="entry name" value="CblAdoTrfase-like"/>
</dbReference>
<evidence type="ECO:0000256" key="4">
    <source>
        <dbReference type="RuleBase" id="RU366026"/>
    </source>
</evidence>
<evidence type="ECO:0000313" key="7">
    <source>
        <dbReference type="Proteomes" id="UP000033944"/>
    </source>
</evidence>
<dbReference type="SUPFAM" id="SSF89028">
    <property type="entry name" value="Cobalamin adenosyltransferase-like"/>
    <property type="match status" value="1"/>
</dbReference>
<gene>
    <name evidence="6" type="ORF">UT10_C0004G0012</name>
</gene>
<dbReference type="AlphaFoldDB" id="A0A0G0PE32"/>
<dbReference type="InterPro" id="IPR036451">
    <property type="entry name" value="CblAdoTrfase-like_sf"/>
</dbReference>
<dbReference type="UniPathway" id="UPA00148">
    <property type="reaction ID" value="UER00233"/>
</dbReference>
<keyword evidence="2 4" id="KW-0547">Nucleotide-binding</keyword>
<dbReference type="Proteomes" id="UP000033944">
    <property type="component" value="Unassembled WGS sequence"/>
</dbReference>
<protein>
    <recommendedName>
        <fullName evidence="4">Corrinoid adenosyltransferase</fullName>
        <ecNumber evidence="4">2.5.1.17</ecNumber>
    </recommendedName>
    <alternativeName>
        <fullName evidence="4">Cob(II)alamin adenosyltransferase</fullName>
    </alternativeName>
    <alternativeName>
        <fullName evidence="4">Cob(II)yrinic acid a,c-diamide adenosyltransferase</fullName>
    </alternativeName>
    <alternativeName>
        <fullName evidence="4">Cobinamide/cobalamin adenosyltransferase</fullName>
    </alternativeName>
</protein>
<evidence type="ECO:0000256" key="1">
    <source>
        <dbReference type="ARBA" id="ARBA00022679"/>
    </source>
</evidence>
<evidence type="ECO:0000256" key="3">
    <source>
        <dbReference type="ARBA" id="ARBA00022840"/>
    </source>
</evidence>
<sequence>MPIYTKKGDKGETGLFSPDKNKKIRVSKSSQIIKTIGAIDEVNSYIGVVVSQCEDNYLKEKLTAIQSDLLTIGSIIAGSSLRLNKLKVAVFEKEIDELDKELSPLKNFILPGGTKTASELQFLRSLVRRAERELVTLNDEKSLPPNVTIYLNRLSDYVYTLARYENFRNQFVDVIWKT</sequence>
<feature type="domain" description="Cobalamin adenosyltransferase-like" evidence="5">
    <location>
        <begin position="3"/>
        <end position="164"/>
    </location>
</feature>
<proteinExistence type="inferred from homology"/>
<dbReference type="EMBL" id="LBVN01000004">
    <property type="protein sequence ID" value="KKQ87546.1"/>
    <property type="molecule type" value="Genomic_DNA"/>
</dbReference>
<dbReference type="GO" id="GO:0009236">
    <property type="term" value="P:cobalamin biosynthetic process"/>
    <property type="evidence" value="ECO:0007669"/>
    <property type="project" value="UniProtKB-UniRule"/>
</dbReference>
<comment type="similarity">
    <text evidence="4">Belongs to the Cob(I)alamin adenosyltransferase family.</text>
</comment>
<keyword evidence="1 4" id="KW-0808">Transferase</keyword>
<organism evidence="6 7">
    <name type="scientific">Candidatus Woesebacteria bacterium GW2011_GWB1_38_8b</name>
    <dbReference type="NCBI Taxonomy" id="1618571"/>
    <lineage>
        <taxon>Bacteria</taxon>
        <taxon>Candidatus Woeseibacteriota</taxon>
    </lineage>
</organism>
<dbReference type="Gene3D" id="1.20.1200.10">
    <property type="entry name" value="Cobalamin adenosyltransferase-like"/>
    <property type="match status" value="1"/>
</dbReference>
<dbReference type="EC" id="2.5.1.17" evidence="4"/>
<dbReference type="InterPro" id="IPR029499">
    <property type="entry name" value="PduO-typ"/>
</dbReference>
<name>A0A0G0PE32_9BACT</name>
<keyword evidence="3 4" id="KW-0067">ATP-binding</keyword>
<dbReference type="Pfam" id="PF01923">
    <property type="entry name" value="Cob_adeno_trans"/>
    <property type="match status" value="1"/>
</dbReference>
<dbReference type="PANTHER" id="PTHR12213:SF0">
    <property type="entry name" value="CORRINOID ADENOSYLTRANSFERASE MMAB"/>
    <property type="match status" value="1"/>
</dbReference>
<keyword evidence="4" id="KW-0169">Cobalamin biosynthesis</keyword>
<dbReference type="PANTHER" id="PTHR12213">
    <property type="entry name" value="CORRINOID ADENOSYLTRANSFERASE"/>
    <property type="match status" value="1"/>
</dbReference>
<comment type="pathway">
    <text evidence="4">Cofactor biosynthesis; adenosylcobalamin biosynthesis; adenosylcobalamin from cob(II)yrinate a,c-diamide: step 2/7.</text>
</comment>
<evidence type="ECO:0000313" key="6">
    <source>
        <dbReference type="EMBL" id="KKQ87546.1"/>
    </source>
</evidence>
<dbReference type="GO" id="GO:0008817">
    <property type="term" value="F:corrinoid adenosyltransferase activity"/>
    <property type="evidence" value="ECO:0007669"/>
    <property type="project" value="UniProtKB-UniRule"/>
</dbReference>
<comment type="caution">
    <text evidence="6">The sequence shown here is derived from an EMBL/GenBank/DDBJ whole genome shotgun (WGS) entry which is preliminary data.</text>
</comment>